<dbReference type="EMBL" id="CAJVCH010545862">
    <property type="protein sequence ID" value="CAG7828031.1"/>
    <property type="molecule type" value="Genomic_DNA"/>
</dbReference>
<keyword evidence="10" id="KW-1185">Reference proteome</keyword>
<evidence type="ECO:0000256" key="4">
    <source>
        <dbReference type="ARBA" id="ARBA00022801"/>
    </source>
</evidence>
<sequence>MASPKFDTISLRIKCQKATNIRLDVGGSMLLKDFTAELEALTEIPAGMMALLKGFPPKRIAFDQSGGTVNDLGLQNQETLIVERDKNITSAPIVQSSVAAGMANHQSPATTPNPGGISSVNSVTSSESNAPVPQSTLPPFFLPTVPAGIFQDISALAESGGVSEVPLTSRRSNSNIYNTMMTEDVIPLADTTTHGILMRHVVPADNSCLFTSVAFCLSAVEQIQDTNYLRQLIAATVESDPVKYNEAFLGRSNSDYCNWIKQPESWGGGIEVSILSEFYGYEITVITIQSTSVSRFGEDQNYNQRMFLLYDGIHYDPLYKDIFHLSQQKKLFPVVDTETLEQAVQLATEAKRAHQYTDVKNFQLRCNRCNRLLKGNTEAQQHAKTTGHVDFSEIV</sequence>
<evidence type="ECO:0000259" key="8">
    <source>
        <dbReference type="PROSITE" id="PS50802"/>
    </source>
</evidence>
<protein>
    <recommendedName>
        <fullName evidence="6">Ubiquitin thioesterase OTU</fullName>
        <ecNumber evidence="6">3.4.19.12</ecNumber>
    </recommendedName>
</protein>
<dbReference type="GO" id="GO:0005634">
    <property type="term" value="C:nucleus"/>
    <property type="evidence" value="ECO:0007669"/>
    <property type="project" value="TreeGrafter"/>
</dbReference>
<feature type="domain" description="OTU" evidence="8">
    <location>
        <begin position="197"/>
        <end position="321"/>
    </location>
</feature>
<feature type="region of interest" description="Disordered" evidence="7">
    <location>
        <begin position="102"/>
        <end position="134"/>
    </location>
</feature>
<dbReference type="CDD" id="cd22745">
    <property type="entry name" value="OTU_OTU1"/>
    <property type="match status" value="1"/>
</dbReference>
<gene>
    <name evidence="9" type="ORF">AFUS01_LOCUS37984</name>
</gene>
<keyword evidence="6" id="KW-0963">Cytoplasm</keyword>
<dbReference type="GO" id="GO:0036503">
    <property type="term" value="P:ERAD pathway"/>
    <property type="evidence" value="ECO:0007669"/>
    <property type="project" value="TreeGrafter"/>
</dbReference>
<feature type="compositionally biased region" description="Low complexity" evidence="7">
    <location>
        <begin position="118"/>
        <end position="129"/>
    </location>
</feature>
<reference evidence="9" key="1">
    <citation type="submission" date="2021-06" db="EMBL/GenBank/DDBJ databases">
        <authorList>
            <person name="Hodson N. C."/>
            <person name="Mongue J. A."/>
            <person name="Jaron S. K."/>
        </authorList>
    </citation>
    <scope>NUCLEOTIDE SEQUENCE</scope>
</reference>
<dbReference type="Pfam" id="PF02338">
    <property type="entry name" value="OTU"/>
    <property type="match status" value="1"/>
</dbReference>
<evidence type="ECO:0000256" key="1">
    <source>
        <dbReference type="ARBA" id="ARBA00000707"/>
    </source>
</evidence>
<comment type="function">
    <text evidence="6">Hydrolase that can remove conjugated ubiquitin from proteins and may therefore play an important regulatory role at the level of protein turnover by preventing degradation.</text>
</comment>
<evidence type="ECO:0000313" key="9">
    <source>
        <dbReference type="EMBL" id="CAG7828031.1"/>
    </source>
</evidence>
<dbReference type="GO" id="GO:0030968">
    <property type="term" value="P:endoplasmic reticulum unfolded protein response"/>
    <property type="evidence" value="ECO:0007669"/>
    <property type="project" value="TreeGrafter"/>
</dbReference>
<dbReference type="Pfam" id="PF24560">
    <property type="entry name" value="zf-C2H2_OTU1_C"/>
    <property type="match status" value="1"/>
</dbReference>
<keyword evidence="4 6" id="KW-0378">Hydrolase</keyword>
<dbReference type="Proteomes" id="UP000708208">
    <property type="component" value="Unassembled WGS sequence"/>
</dbReference>
<dbReference type="PANTHER" id="PTHR13312">
    <property type="entry name" value="HIV-INDUCED PROTEIN-7-LIKE PROTEASE"/>
    <property type="match status" value="1"/>
</dbReference>
<evidence type="ECO:0000256" key="2">
    <source>
        <dbReference type="ARBA" id="ARBA00022670"/>
    </source>
</evidence>
<comment type="subcellular location">
    <subcellularLocation>
        <location evidence="6">Cytoplasm</location>
    </subcellularLocation>
</comment>
<keyword evidence="3 6" id="KW-0833">Ubl conjugation pathway</keyword>
<proteinExistence type="predicted"/>
<keyword evidence="5 6" id="KW-0788">Thiol protease</keyword>
<evidence type="ECO:0000313" key="10">
    <source>
        <dbReference type="Proteomes" id="UP000708208"/>
    </source>
</evidence>
<dbReference type="InterPro" id="IPR013087">
    <property type="entry name" value="Znf_C2H2_type"/>
</dbReference>
<keyword evidence="2" id="KW-0645">Protease</keyword>
<name>A0A8J2L516_9HEXA</name>
<organism evidence="9 10">
    <name type="scientific">Allacma fusca</name>
    <dbReference type="NCBI Taxonomy" id="39272"/>
    <lineage>
        <taxon>Eukaryota</taxon>
        <taxon>Metazoa</taxon>
        <taxon>Ecdysozoa</taxon>
        <taxon>Arthropoda</taxon>
        <taxon>Hexapoda</taxon>
        <taxon>Collembola</taxon>
        <taxon>Symphypleona</taxon>
        <taxon>Sminthuridae</taxon>
        <taxon>Allacma</taxon>
    </lineage>
</organism>
<feature type="compositionally biased region" description="Polar residues" evidence="7">
    <location>
        <begin position="102"/>
        <end position="113"/>
    </location>
</feature>
<dbReference type="PROSITE" id="PS50802">
    <property type="entry name" value="OTU"/>
    <property type="match status" value="1"/>
</dbReference>
<dbReference type="GO" id="GO:0004843">
    <property type="term" value="F:cysteine-type deubiquitinase activity"/>
    <property type="evidence" value="ECO:0007669"/>
    <property type="project" value="UniProtKB-UniRule"/>
</dbReference>
<comment type="caution">
    <text evidence="9">The sequence shown here is derived from an EMBL/GenBank/DDBJ whole genome shotgun (WGS) entry which is preliminary data.</text>
</comment>
<dbReference type="OrthoDB" id="65596at2759"/>
<dbReference type="PROSITE" id="PS00028">
    <property type="entry name" value="ZINC_FINGER_C2H2_1"/>
    <property type="match status" value="1"/>
</dbReference>
<dbReference type="GO" id="GO:0005829">
    <property type="term" value="C:cytosol"/>
    <property type="evidence" value="ECO:0007669"/>
    <property type="project" value="TreeGrafter"/>
</dbReference>
<evidence type="ECO:0000256" key="3">
    <source>
        <dbReference type="ARBA" id="ARBA00022786"/>
    </source>
</evidence>
<comment type="catalytic activity">
    <reaction evidence="1 6">
        <text>Thiol-dependent hydrolysis of ester, thioester, amide, peptide and isopeptide bonds formed by the C-terminal Gly of ubiquitin (a 76-residue protein attached to proteins as an intracellular targeting signal).</text>
        <dbReference type="EC" id="3.4.19.12"/>
    </reaction>
</comment>
<dbReference type="GO" id="GO:0016579">
    <property type="term" value="P:protein deubiquitination"/>
    <property type="evidence" value="ECO:0007669"/>
    <property type="project" value="TreeGrafter"/>
</dbReference>
<evidence type="ECO:0000256" key="7">
    <source>
        <dbReference type="SAM" id="MobiDB-lite"/>
    </source>
</evidence>
<dbReference type="InterPro" id="IPR057766">
    <property type="entry name" value="Znf-C2H2_OTU1-like_C"/>
</dbReference>
<dbReference type="AlphaFoldDB" id="A0A8J2L516"/>
<dbReference type="PANTHER" id="PTHR13312:SF0">
    <property type="entry name" value="UBIQUITIN THIOESTERASE OTU1"/>
    <property type="match status" value="1"/>
</dbReference>
<dbReference type="EC" id="3.4.19.12" evidence="6"/>
<evidence type="ECO:0000256" key="6">
    <source>
        <dbReference type="RuleBase" id="RU367104"/>
    </source>
</evidence>
<evidence type="ECO:0000256" key="5">
    <source>
        <dbReference type="ARBA" id="ARBA00022807"/>
    </source>
</evidence>
<dbReference type="InterPro" id="IPR003323">
    <property type="entry name" value="OTU_dom"/>
</dbReference>
<accession>A0A8J2L516</accession>